<reference evidence="1" key="1">
    <citation type="submission" date="2014-11" db="EMBL/GenBank/DDBJ databases">
        <authorList>
            <person name="Amaro Gonzalez C."/>
        </authorList>
    </citation>
    <scope>NUCLEOTIDE SEQUENCE</scope>
</reference>
<proteinExistence type="predicted"/>
<sequence>MHYYFFYLKINYTFKGQHIQQAIIDTEE</sequence>
<dbReference type="EMBL" id="GBXM01041261">
    <property type="protein sequence ID" value="JAH67316.1"/>
    <property type="molecule type" value="Transcribed_RNA"/>
</dbReference>
<protein>
    <submittedName>
        <fullName evidence="1">Uncharacterized protein</fullName>
    </submittedName>
</protein>
<evidence type="ECO:0000313" key="1">
    <source>
        <dbReference type="EMBL" id="JAH67316.1"/>
    </source>
</evidence>
<name>A0A0E9UNI5_ANGAN</name>
<reference evidence="1" key="2">
    <citation type="journal article" date="2015" name="Fish Shellfish Immunol.">
        <title>Early steps in the European eel (Anguilla anguilla)-Vibrio vulnificus interaction in the gills: Role of the RtxA13 toxin.</title>
        <authorList>
            <person name="Callol A."/>
            <person name="Pajuelo D."/>
            <person name="Ebbesson L."/>
            <person name="Teles M."/>
            <person name="MacKenzie S."/>
            <person name="Amaro C."/>
        </authorList>
    </citation>
    <scope>NUCLEOTIDE SEQUENCE</scope>
</reference>
<accession>A0A0E9UNI5</accession>
<dbReference type="AlphaFoldDB" id="A0A0E9UNI5"/>
<organism evidence="1">
    <name type="scientific">Anguilla anguilla</name>
    <name type="common">European freshwater eel</name>
    <name type="synonym">Muraena anguilla</name>
    <dbReference type="NCBI Taxonomy" id="7936"/>
    <lineage>
        <taxon>Eukaryota</taxon>
        <taxon>Metazoa</taxon>
        <taxon>Chordata</taxon>
        <taxon>Craniata</taxon>
        <taxon>Vertebrata</taxon>
        <taxon>Euteleostomi</taxon>
        <taxon>Actinopterygii</taxon>
        <taxon>Neopterygii</taxon>
        <taxon>Teleostei</taxon>
        <taxon>Anguilliformes</taxon>
        <taxon>Anguillidae</taxon>
        <taxon>Anguilla</taxon>
    </lineage>
</organism>